<dbReference type="Proteomes" id="UP000790347">
    <property type="component" value="Unassembled WGS sequence"/>
</dbReference>
<protein>
    <submittedName>
        <fullName evidence="2">Uncharacterized protein</fullName>
    </submittedName>
</protein>
<feature type="transmembrane region" description="Helical" evidence="1">
    <location>
        <begin position="25"/>
        <end position="42"/>
    </location>
</feature>
<accession>A0A922HKB3</accession>
<evidence type="ECO:0000313" key="2">
    <source>
        <dbReference type="EMBL" id="KAH9494253.1"/>
    </source>
</evidence>
<evidence type="ECO:0000256" key="1">
    <source>
        <dbReference type="SAM" id="Phobius"/>
    </source>
</evidence>
<dbReference type="AlphaFoldDB" id="A0A922HKB3"/>
<reference evidence="2" key="1">
    <citation type="submission" date="2013-05" db="EMBL/GenBank/DDBJ databases">
        <authorList>
            <person name="Yim A.K.Y."/>
            <person name="Chan T.F."/>
            <person name="Ji K.M."/>
            <person name="Liu X.Y."/>
            <person name="Zhou J.W."/>
            <person name="Li R.Q."/>
            <person name="Yang K.Y."/>
            <person name="Li J."/>
            <person name="Li M."/>
            <person name="Law P.T.W."/>
            <person name="Wu Y.L."/>
            <person name="Cai Z.L."/>
            <person name="Qin H."/>
            <person name="Bao Y."/>
            <person name="Leung R.K.K."/>
            <person name="Ng P.K.S."/>
            <person name="Zou J."/>
            <person name="Zhong X.J."/>
            <person name="Ran P.X."/>
            <person name="Zhong N.S."/>
            <person name="Liu Z.G."/>
            <person name="Tsui S.K.W."/>
        </authorList>
    </citation>
    <scope>NUCLEOTIDE SEQUENCE</scope>
    <source>
        <strain evidence="2">Derf</strain>
        <tissue evidence="2">Whole organism</tissue>
    </source>
</reference>
<proteinExistence type="predicted"/>
<dbReference type="EMBL" id="ASGP02000008">
    <property type="protein sequence ID" value="KAH9494253.1"/>
    <property type="molecule type" value="Genomic_DNA"/>
</dbReference>
<sequence>MIDDDDMNVEKIKFTFQSKTELKRLDFEVFFIVIIFLNYHSVKKNLKKRFCKYDFSIFSSNFSFS</sequence>
<organism evidence="2 3">
    <name type="scientific">Dermatophagoides farinae</name>
    <name type="common">American house dust mite</name>
    <dbReference type="NCBI Taxonomy" id="6954"/>
    <lineage>
        <taxon>Eukaryota</taxon>
        <taxon>Metazoa</taxon>
        <taxon>Ecdysozoa</taxon>
        <taxon>Arthropoda</taxon>
        <taxon>Chelicerata</taxon>
        <taxon>Arachnida</taxon>
        <taxon>Acari</taxon>
        <taxon>Acariformes</taxon>
        <taxon>Sarcoptiformes</taxon>
        <taxon>Astigmata</taxon>
        <taxon>Psoroptidia</taxon>
        <taxon>Analgoidea</taxon>
        <taxon>Pyroglyphidae</taxon>
        <taxon>Dermatophagoidinae</taxon>
        <taxon>Dermatophagoides</taxon>
    </lineage>
</organism>
<comment type="caution">
    <text evidence="2">The sequence shown here is derived from an EMBL/GenBank/DDBJ whole genome shotgun (WGS) entry which is preliminary data.</text>
</comment>
<keyword evidence="3" id="KW-1185">Reference proteome</keyword>
<gene>
    <name evidence="2" type="ORF">DERF_014951</name>
</gene>
<name>A0A922HKB3_DERFA</name>
<keyword evidence="1" id="KW-0812">Transmembrane</keyword>
<keyword evidence="1" id="KW-1133">Transmembrane helix</keyword>
<keyword evidence="1" id="KW-0472">Membrane</keyword>
<reference evidence="2" key="2">
    <citation type="journal article" date="2022" name="Res Sq">
        <title>Comparative Genomics Reveals Insights into the Divergent Evolution of Astigmatic Mites and Household Pest Adaptations.</title>
        <authorList>
            <person name="Xiong Q."/>
            <person name="Wan A.T.-Y."/>
            <person name="Liu X.-Y."/>
            <person name="Fung C.S.-H."/>
            <person name="Xiao X."/>
            <person name="Malainual N."/>
            <person name="Hou J."/>
            <person name="Wang L."/>
            <person name="Wang M."/>
            <person name="Yang K."/>
            <person name="Cui Y."/>
            <person name="Leung E."/>
            <person name="Nong W."/>
            <person name="Shin S.-K."/>
            <person name="Au S."/>
            <person name="Jeong K.Y."/>
            <person name="Chew F.T."/>
            <person name="Hui J."/>
            <person name="Leung T.F."/>
            <person name="Tungtrongchitr A."/>
            <person name="Zhong N."/>
            <person name="Liu Z."/>
            <person name="Tsui S."/>
        </authorList>
    </citation>
    <scope>NUCLEOTIDE SEQUENCE</scope>
    <source>
        <strain evidence="2">Derf</strain>
        <tissue evidence="2">Whole organism</tissue>
    </source>
</reference>
<evidence type="ECO:0000313" key="3">
    <source>
        <dbReference type="Proteomes" id="UP000790347"/>
    </source>
</evidence>